<comment type="caution">
    <text evidence="1">The sequence shown here is derived from an EMBL/GenBank/DDBJ whole genome shotgun (WGS) entry which is preliminary data.</text>
</comment>
<dbReference type="AlphaFoldDB" id="A0A1Q5UA07"/>
<proteinExistence type="predicted"/>
<reference evidence="1 2" key="1">
    <citation type="submission" date="2016-10" db="EMBL/GenBank/DDBJ databases">
        <title>Genome sequence of the ascomycete fungus Penicillium subrubescens.</title>
        <authorList>
            <person name="De Vries R.P."/>
            <person name="Peng M."/>
            <person name="Dilokpimol A."/>
            <person name="Hilden K."/>
            <person name="Makela M.R."/>
            <person name="Grigoriev I."/>
            <person name="Riley R."/>
            <person name="Granchi Z."/>
        </authorList>
    </citation>
    <scope>NUCLEOTIDE SEQUENCE [LARGE SCALE GENOMIC DNA]</scope>
    <source>
        <strain evidence="1 2">CBS 132785</strain>
    </source>
</reference>
<organism evidence="1 2">
    <name type="scientific">Penicillium subrubescens</name>
    <dbReference type="NCBI Taxonomy" id="1316194"/>
    <lineage>
        <taxon>Eukaryota</taxon>
        <taxon>Fungi</taxon>
        <taxon>Dikarya</taxon>
        <taxon>Ascomycota</taxon>
        <taxon>Pezizomycotina</taxon>
        <taxon>Eurotiomycetes</taxon>
        <taxon>Eurotiomycetidae</taxon>
        <taxon>Eurotiales</taxon>
        <taxon>Aspergillaceae</taxon>
        <taxon>Penicillium</taxon>
    </lineage>
</organism>
<dbReference type="OrthoDB" id="4500639at2759"/>
<accession>A0A1Q5UA07</accession>
<evidence type="ECO:0000313" key="2">
    <source>
        <dbReference type="Proteomes" id="UP000186955"/>
    </source>
</evidence>
<gene>
    <name evidence="1" type="ORF">PENSUB_5391</name>
</gene>
<protein>
    <submittedName>
        <fullName evidence="1">Uncharacterized protein</fullName>
    </submittedName>
</protein>
<name>A0A1Q5UA07_9EURO</name>
<dbReference type="Proteomes" id="UP000186955">
    <property type="component" value="Unassembled WGS sequence"/>
</dbReference>
<evidence type="ECO:0000313" key="1">
    <source>
        <dbReference type="EMBL" id="OKP09305.1"/>
    </source>
</evidence>
<dbReference type="EMBL" id="MNBE01000552">
    <property type="protein sequence ID" value="OKP09305.1"/>
    <property type="molecule type" value="Genomic_DNA"/>
</dbReference>
<sequence>MTYDKYVRYEKYYGKYDKWDESRFRWDENNMPSKCTQLQVRYCCGHTLGGEFIKCARHIDSEDERCSNRYIHFIEAKQSTHKCRTCLRSG</sequence>
<keyword evidence="2" id="KW-1185">Reference proteome</keyword>